<accession>A0A8B0SG68</accession>
<dbReference type="RefSeq" id="WP_207252001.1">
    <property type="nucleotide sequence ID" value="NZ_JAFMPM010000008.1"/>
</dbReference>
<dbReference type="Proteomes" id="UP000664466">
    <property type="component" value="Unassembled WGS sequence"/>
</dbReference>
<dbReference type="EMBL" id="JAFMPM010000008">
    <property type="protein sequence ID" value="MBO0614258.1"/>
    <property type="molecule type" value="Genomic_DNA"/>
</dbReference>
<evidence type="ECO:0000313" key="2">
    <source>
        <dbReference type="EMBL" id="QTX09108.1"/>
    </source>
</evidence>
<proteinExistence type="predicted"/>
<sequence length="374" mass="42977">MELTTLTSTFVTELDSFAYTLSSTDRVWNILFPDPQEKWHHLHINQYQQTYYITHISGDSGGLEIELGKDVKQTTRPTGNTTWEFLLTAARQWLKVIRKDWIKANKKIQLEYPLRYRYGIAPNALIRASLPDVYRLDQELGEINTAKLVQLVETGFFHRQANTPIASMTATDYFHYCKIAYIAGKRQDESVDESLSGREMYARYADGRHEGLLDIDPDSAQEFADWIDSKHLLKKVGGHPWEIKRGGNTTHINLSVTRPPYQREGFKIELRGESISRMVETMRMLLAIHAANLPISIADPEGIRKRLLAQDNIGIVPAYTSLHRANQHFGKAQDVFDVMHYDALGRFKRRITPFITWEPLPILKPRDASDILPP</sequence>
<dbReference type="AlphaFoldDB" id="A0A8B0SG68"/>
<keyword evidence="3" id="KW-1185">Reference proteome</keyword>
<organism evidence="2">
    <name type="scientific">Thiothrix fructosivorans</name>
    <dbReference type="NCBI Taxonomy" id="111770"/>
    <lineage>
        <taxon>Bacteria</taxon>
        <taxon>Pseudomonadati</taxon>
        <taxon>Pseudomonadota</taxon>
        <taxon>Gammaproteobacteria</taxon>
        <taxon>Thiotrichales</taxon>
        <taxon>Thiotrichaceae</taxon>
        <taxon>Thiothrix</taxon>
    </lineage>
</organism>
<name>A0A8B0SG68_9GAMM</name>
<protein>
    <submittedName>
        <fullName evidence="2">Uncharacterized protein</fullName>
    </submittedName>
</protein>
<reference evidence="2" key="2">
    <citation type="submission" date="2021-04" db="EMBL/GenBank/DDBJ databases">
        <title>Complete Genome and methylome analysis of Thiothrix fructosivorans ATCC 49748.</title>
        <authorList>
            <person name="Fomenkov A."/>
            <person name="Sun L."/>
            <person name="Vincze T."/>
            <person name="Grabovich M.Y."/>
            <person name="Roberts R.J."/>
        </authorList>
    </citation>
    <scope>NUCLEOTIDE SEQUENCE</scope>
    <source>
        <strain evidence="2">ATCC 49748</strain>
    </source>
</reference>
<reference evidence="1 3" key="1">
    <citation type="submission" date="2021-03" db="EMBL/GenBank/DDBJ databases">
        <title>Draft genome and methylome analysis of Thiotrix fructosivoruns ATCC 49748.</title>
        <authorList>
            <person name="Fomenkov A."/>
            <person name="Grabovich M.Y."/>
            <person name="Roberts R.J."/>
        </authorList>
    </citation>
    <scope>NUCLEOTIDE SEQUENCE [LARGE SCALE GENOMIC DNA]</scope>
    <source>
        <strain evidence="1 3">ATCC 49748</strain>
    </source>
</reference>
<gene>
    <name evidence="2" type="ORF">J1836_010635</name>
    <name evidence="1" type="ORF">J1836_15255</name>
</gene>
<dbReference type="EMBL" id="CP072748">
    <property type="protein sequence ID" value="QTX09108.1"/>
    <property type="molecule type" value="Genomic_DNA"/>
</dbReference>
<evidence type="ECO:0000313" key="1">
    <source>
        <dbReference type="EMBL" id="MBO0614258.1"/>
    </source>
</evidence>
<evidence type="ECO:0000313" key="3">
    <source>
        <dbReference type="Proteomes" id="UP000664466"/>
    </source>
</evidence>